<evidence type="ECO:0000313" key="8">
    <source>
        <dbReference type="Proteomes" id="UP000288805"/>
    </source>
</evidence>
<keyword evidence="1" id="KW-0479">Metal-binding</keyword>
<keyword evidence="3" id="KW-0862">Zinc</keyword>
<dbReference type="PANTHER" id="PTHR45969:SF81">
    <property type="entry name" value="OS08G0157400 PROTEIN"/>
    <property type="match status" value="1"/>
</dbReference>
<evidence type="ECO:0000256" key="3">
    <source>
        <dbReference type="ARBA" id="ARBA00022833"/>
    </source>
</evidence>
<keyword evidence="2 4" id="KW-0863">Zinc-finger</keyword>
<keyword evidence="5" id="KW-0732">Signal</keyword>
<evidence type="ECO:0000256" key="4">
    <source>
        <dbReference type="PROSITE-ProRule" id="PRU00175"/>
    </source>
</evidence>
<evidence type="ECO:0000256" key="1">
    <source>
        <dbReference type="ARBA" id="ARBA00022723"/>
    </source>
</evidence>
<comment type="caution">
    <text evidence="7">The sequence shown here is derived from an EMBL/GenBank/DDBJ whole genome shotgun (WGS) entry which is preliminary data.</text>
</comment>
<dbReference type="InterPro" id="IPR013083">
    <property type="entry name" value="Znf_RING/FYVE/PHD"/>
</dbReference>
<dbReference type="Proteomes" id="UP000288805">
    <property type="component" value="Unassembled WGS sequence"/>
</dbReference>
<proteinExistence type="predicted"/>
<protein>
    <submittedName>
        <fullName evidence="7">RING-H2 finger protein ATL1</fullName>
    </submittedName>
</protein>
<reference evidence="7 8" key="1">
    <citation type="journal article" date="2018" name="PLoS Genet.">
        <title>Population sequencing reveals clonal diversity and ancestral inbreeding in the grapevine cultivar Chardonnay.</title>
        <authorList>
            <person name="Roach M.J."/>
            <person name="Johnson D.L."/>
            <person name="Bohlmann J."/>
            <person name="van Vuuren H.J."/>
            <person name="Jones S.J."/>
            <person name="Pretorius I.S."/>
            <person name="Schmidt S.A."/>
            <person name="Borneman A.R."/>
        </authorList>
    </citation>
    <scope>NUCLEOTIDE SEQUENCE [LARGE SCALE GENOMIC DNA]</scope>
    <source>
        <strain evidence="8">cv. Chardonnay</strain>
        <tissue evidence="7">Leaf</tissue>
    </source>
</reference>
<dbReference type="SMART" id="SM00184">
    <property type="entry name" value="RING"/>
    <property type="match status" value="1"/>
</dbReference>
<dbReference type="SUPFAM" id="SSF57850">
    <property type="entry name" value="RING/U-box"/>
    <property type="match status" value="1"/>
</dbReference>
<dbReference type="Gene3D" id="3.30.40.10">
    <property type="entry name" value="Zinc/RING finger domain, C3HC4 (zinc finger)"/>
    <property type="match status" value="1"/>
</dbReference>
<dbReference type="InterPro" id="IPR001841">
    <property type="entry name" value="Znf_RING"/>
</dbReference>
<feature type="chain" id="PRO_5019334053" evidence="5">
    <location>
        <begin position="18"/>
        <end position="160"/>
    </location>
</feature>
<evidence type="ECO:0000256" key="5">
    <source>
        <dbReference type="SAM" id="SignalP"/>
    </source>
</evidence>
<accession>A0A438E0N4</accession>
<evidence type="ECO:0000313" key="7">
    <source>
        <dbReference type="EMBL" id="RVW41262.1"/>
    </source>
</evidence>
<dbReference type="Pfam" id="PF13639">
    <property type="entry name" value="zf-RING_2"/>
    <property type="match status" value="1"/>
</dbReference>
<evidence type="ECO:0000256" key="2">
    <source>
        <dbReference type="ARBA" id="ARBA00022771"/>
    </source>
</evidence>
<sequence>MGFFFVSITLIFQNLLSFHFIKDMLLFVFSYLPPLGKSHVHIQDFDVYSEEYHRPSPLLVPVPVPTHCLVEFMKEQLQVVEYSLLLKKSGAPRQDDGQCAVCLNRIGESQEVRELGNCCHVFHKECIDIWMDQGQGTCPLCRSKLSPADQGEELKCGGRG</sequence>
<organism evidence="7 8">
    <name type="scientific">Vitis vinifera</name>
    <name type="common">Grape</name>
    <dbReference type="NCBI Taxonomy" id="29760"/>
    <lineage>
        <taxon>Eukaryota</taxon>
        <taxon>Viridiplantae</taxon>
        <taxon>Streptophyta</taxon>
        <taxon>Embryophyta</taxon>
        <taxon>Tracheophyta</taxon>
        <taxon>Spermatophyta</taxon>
        <taxon>Magnoliopsida</taxon>
        <taxon>eudicotyledons</taxon>
        <taxon>Gunneridae</taxon>
        <taxon>Pentapetalae</taxon>
        <taxon>rosids</taxon>
        <taxon>Vitales</taxon>
        <taxon>Vitaceae</taxon>
        <taxon>Viteae</taxon>
        <taxon>Vitis</taxon>
    </lineage>
</organism>
<dbReference type="PANTHER" id="PTHR45969">
    <property type="entry name" value="RING ZINC FINGER PROTEIN-RELATED"/>
    <property type="match status" value="1"/>
</dbReference>
<feature type="signal peptide" evidence="5">
    <location>
        <begin position="1"/>
        <end position="17"/>
    </location>
</feature>
<evidence type="ECO:0000259" key="6">
    <source>
        <dbReference type="PROSITE" id="PS50089"/>
    </source>
</evidence>
<dbReference type="EMBL" id="QGNW01001442">
    <property type="protein sequence ID" value="RVW41262.1"/>
    <property type="molecule type" value="Genomic_DNA"/>
</dbReference>
<dbReference type="PROSITE" id="PS50089">
    <property type="entry name" value="ZF_RING_2"/>
    <property type="match status" value="1"/>
</dbReference>
<gene>
    <name evidence="7" type="primary">ATL1_4</name>
    <name evidence="7" type="ORF">CK203_085130</name>
</gene>
<dbReference type="AlphaFoldDB" id="A0A438E0N4"/>
<dbReference type="GO" id="GO:0008270">
    <property type="term" value="F:zinc ion binding"/>
    <property type="evidence" value="ECO:0007669"/>
    <property type="project" value="UniProtKB-KW"/>
</dbReference>
<name>A0A438E0N4_VITVI</name>
<feature type="domain" description="RING-type" evidence="6">
    <location>
        <begin position="99"/>
        <end position="142"/>
    </location>
</feature>